<accession>A0A1R4ABF0</accession>
<dbReference type="KEGG" id="bmic:BMR1_03g01490"/>
<dbReference type="RefSeq" id="XP_021338518.1">
    <property type="nucleotide sequence ID" value="XM_021481938.1"/>
</dbReference>
<sequence>MPGNDYPLIKTHTFVIDNFTYKASAIFYSDTVQLFVTFDGKIGNLVQSSYNFGCYDCKTLLGDRSQEFKALCRCLIERYKDFASIKSPLETELYLLLCIKLHENTEYSNKLILKELSTFFTTPNV</sequence>
<name>A0A1R4ABF0_BABMR</name>
<reference evidence="1 2" key="2">
    <citation type="journal article" date="2013" name="PLoS ONE">
        <title>Whole genome mapping and re-organization of the nuclear and mitochondrial genomes of Babesia microti isolates.</title>
        <authorList>
            <person name="Cornillot E."/>
            <person name="Dassouli A."/>
            <person name="Garg A."/>
            <person name="Pachikara N."/>
            <person name="Randazzo S."/>
            <person name="Depoix D."/>
            <person name="Carcy B."/>
            <person name="Delbecq S."/>
            <person name="Frutos R."/>
            <person name="Silva J.C."/>
            <person name="Sutton R."/>
            <person name="Krause P.J."/>
            <person name="Mamoun C.B."/>
        </authorList>
    </citation>
    <scope>NUCLEOTIDE SEQUENCE [LARGE SCALE GENOMIC DNA]</scope>
    <source>
        <strain evidence="1 2">RI</strain>
    </source>
</reference>
<dbReference type="VEuPathDB" id="PiroplasmaDB:BMR1_03g01490"/>
<evidence type="ECO:0000313" key="1">
    <source>
        <dbReference type="EMBL" id="SJK86351.1"/>
    </source>
</evidence>
<reference evidence="1 2" key="1">
    <citation type="journal article" date="2012" name="Nucleic Acids Res.">
        <title>Sequencing of the smallest Apicomplexan genome from the human pathogen Babesia microti.</title>
        <authorList>
            <person name="Cornillot E."/>
            <person name="Hadj-Kaddour K."/>
            <person name="Dassouli A."/>
            <person name="Noel B."/>
            <person name="Ranwez V."/>
            <person name="Vacherie B."/>
            <person name="Augagneur Y."/>
            <person name="Bres V."/>
            <person name="Duclos A."/>
            <person name="Randazzo S."/>
            <person name="Carcy B."/>
            <person name="Debierre-Grockiego F."/>
            <person name="Delbecq S."/>
            <person name="Moubri-Menage K."/>
            <person name="Shams-Eldin H."/>
            <person name="Usmani-Brown S."/>
            <person name="Bringaud F."/>
            <person name="Wincker P."/>
            <person name="Vivares C.P."/>
            <person name="Schwarz R.T."/>
            <person name="Schetters T.P."/>
            <person name="Krause P.J."/>
            <person name="Gorenflot A."/>
            <person name="Berry V."/>
            <person name="Barbe V."/>
            <person name="Ben Mamoun C."/>
        </authorList>
    </citation>
    <scope>NUCLEOTIDE SEQUENCE [LARGE SCALE GENOMIC DNA]</scope>
    <source>
        <strain evidence="1 2">RI</strain>
    </source>
</reference>
<reference evidence="1 2" key="3">
    <citation type="journal article" date="2016" name="Sci. Rep.">
        <title>Genome-wide diversity and gene expression profiling of Babesia microti isolates identify polymorphic genes that mediate host-pathogen interactions.</title>
        <authorList>
            <person name="Silva J.C."/>
            <person name="Cornillot E."/>
            <person name="McCracken C."/>
            <person name="Usmani-Brown S."/>
            <person name="Dwivedi A."/>
            <person name="Ifeonu O.O."/>
            <person name="Crabtree J."/>
            <person name="Gotia H.T."/>
            <person name="Virji A.Z."/>
            <person name="Reynes C."/>
            <person name="Colinge J."/>
            <person name="Kumar V."/>
            <person name="Lawres L."/>
            <person name="Pazzi J.E."/>
            <person name="Pablo J.V."/>
            <person name="Hung C."/>
            <person name="Brancato J."/>
            <person name="Kumari P."/>
            <person name="Orvis J."/>
            <person name="Tretina K."/>
            <person name="Chibucos M."/>
            <person name="Ott S."/>
            <person name="Sadzewicz L."/>
            <person name="Sengamalay N."/>
            <person name="Shetty A.C."/>
            <person name="Su Q."/>
            <person name="Tallon L."/>
            <person name="Fraser C.M."/>
            <person name="Frutos R."/>
            <person name="Molina D.M."/>
            <person name="Krause P.J."/>
            <person name="Ben Mamoun C."/>
        </authorList>
    </citation>
    <scope>NUCLEOTIDE SEQUENCE [LARGE SCALE GENOMIC DNA]</scope>
    <source>
        <strain evidence="1 2">RI</strain>
    </source>
</reference>
<protein>
    <submittedName>
        <fullName evidence="1">Uncharacterized protein</fullName>
    </submittedName>
</protein>
<gene>
    <name evidence="1" type="ORF">BMR1_03g01490</name>
</gene>
<dbReference type="AlphaFoldDB" id="A0A1R4ABF0"/>
<dbReference type="Proteomes" id="UP000002899">
    <property type="component" value="Chromosome III"/>
</dbReference>
<keyword evidence="2" id="KW-1185">Reference proteome</keyword>
<organism evidence="1 2">
    <name type="scientific">Babesia microti (strain RI)</name>
    <dbReference type="NCBI Taxonomy" id="1133968"/>
    <lineage>
        <taxon>Eukaryota</taxon>
        <taxon>Sar</taxon>
        <taxon>Alveolata</taxon>
        <taxon>Apicomplexa</taxon>
        <taxon>Aconoidasida</taxon>
        <taxon>Piroplasmida</taxon>
        <taxon>Babesiidae</taxon>
        <taxon>Babesia</taxon>
    </lineage>
</organism>
<evidence type="ECO:0000313" key="2">
    <source>
        <dbReference type="Proteomes" id="UP000002899"/>
    </source>
</evidence>
<dbReference type="GeneID" id="24424933"/>
<dbReference type="OrthoDB" id="361431at2759"/>
<dbReference type="EMBL" id="LN871598">
    <property type="protein sequence ID" value="SJK86351.1"/>
    <property type="molecule type" value="Genomic_DNA"/>
</dbReference>
<proteinExistence type="predicted"/>